<evidence type="ECO:0000313" key="1">
    <source>
        <dbReference type="EMBL" id="CAK7905114.1"/>
    </source>
</evidence>
<reference evidence="1 2" key="1">
    <citation type="submission" date="2024-01" db="EMBL/GenBank/DDBJ databases">
        <authorList>
            <consortium name="Genoscope - CEA"/>
            <person name="William W."/>
        </authorList>
    </citation>
    <scope>NUCLEOTIDE SEQUENCE [LARGE SCALE GENOMIC DNA]</scope>
    <source>
        <strain evidence="1 2">29B2s-10</strain>
    </source>
</reference>
<dbReference type="EMBL" id="OZ004256">
    <property type="protein sequence ID" value="CAK7905114.1"/>
    <property type="molecule type" value="Genomic_DNA"/>
</dbReference>
<keyword evidence="2" id="KW-1185">Reference proteome</keyword>
<evidence type="ECO:0000313" key="2">
    <source>
        <dbReference type="Proteomes" id="UP001497600"/>
    </source>
</evidence>
<name>A0ABP0EBG1_9ASCO</name>
<sequence length="144" mass="16135">MLSPLASSDDASIQKQVTELRSMLIDNQLLAEKHLENLYDCADRIDVNSIQNTHTDIFNDMNNQLNELLYVFRNKLNQKEAQSPINKLNQLKSTTTDPTLQHLLDSGGNLLNCIQEEGHIQGGILSSELAADLENCTHAFQSKI</sequence>
<organism evidence="1 2">
    <name type="scientific">[Candida] anglica</name>
    <dbReference type="NCBI Taxonomy" id="148631"/>
    <lineage>
        <taxon>Eukaryota</taxon>
        <taxon>Fungi</taxon>
        <taxon>Dikarya</taxon>
        <taxon>Ascomycota</taxon>
        <taxon>Saccharomycotina</taxon>
        <taxon>Pichiomycetes</taxon>
        <taxon>Debaryomycetaceae</taxon>
        <taxon>Kurtzmaniella</taxon>
    </lineage>
</organism>
<protein>
    <submittedName>
        <fullName evidence="1">Uncharacterized protein</fullName>
    </submittedName>
</protein>
<dbReference type="Proteomes" id="UP001497600">
    <property type="component" value="Chromosome D"/>
</dbReference>
<accession>A0ABP0EBG1</accession>
<gene>
    <name evidence="1" type="ORF">CAAN4_D12596</name>
</gene>
<proteinExistence type="predicted"/>